<accession>L0DKL1</accession>
<dbReference type="HOGENOM" id="CLU_012431_4_0_0"/>
<dbReference type="AlphaFoldDB" id="L0DKL1"/>
<evidence type="ECO:0000313" key="4">
    <source>
        <dbReference type="Proteomes" id="UP000010798"/>
    </source>
</evidence>
<dbReference type="SUPFAM" id="SSF56436">
    <property type="entry name" value="C-type lectin-like"/>
    <property type="match status" value="1"/>
</dbReference>
<dbReference type="Gene3D" id="3.90.1580.10">
    <property type="entry name" value="paralog of FGE (formylglycine-generating enzyme)"/>
    <property type="match status" value="1"/>
</dbReference>
<gene>
    <name evidence="3" type="ordered locus">Sinac_5052</name>
</gene>
<feature type="region of interest" description="Disordered" evidence="1">
    <location>
        <begin position="300"/>
        <end position="325"/>
    </location>
</feature>
<protein>
    <recommendedName>
        <fullName evidence="2">Sulfatase-modifying factor enzyme-like domain-containing protein</fullName>
    </recommendedName>
</protein>
<dbReference type="InterPro" id="IPR016187">
    <property type="entry name" value="CTDL_fold"/>
</dbReference>
<evidence type="ECO:0000259" key="2">
    <source>
        <dbReference type="Pfam" id="PF03781"/>
    </source>
</evidence>
<dbReference type="InterPro" id="IPR005532">
    <property type="entry name" value="SUMF_dom"/>
</dbReference>
<reference evidence="3 4" key="1">
    <citation type="submission" date="2012-02" db="EMBL/GenBank/DDBJ databases">
        <title>Complete sequence of chromosome of Singulisphaera acidiphila DSM 18658.</title>
        <authorList>
            <consortium name="US DOE Joint Genome Institute (JGI-PGF)"/>
            <person name="Lucas S."/>
            <person name="Copeland A."/>
            <person name="Lapidus A."/>
            <person name="Glavina del Rio T."/>
            <person name="Dalin E."/>
            <person name="Tice H."/>
            <person name="Bruce D."/>
            <person name="Goodwin L."/>
            <person name="Pitluck S."/>
            <person name="Peters L."/>
            <person name="Ovchinnikova G."/>
            <person name="Chertkov O."/>
            <person name="Kyrpides N."/>
            <person name="Mavromatis K."/>
            <person name="Ivanova N."/>
            <person name="Brettin T."/>
            <person name="Detter J.C."/>
            <person name="Han C."/>
            <person name="Larimer F."/>
            <person name="Land M."/>
            <person name="Hauser L."/>
            <person name="Markowitz V."/>
            <person name="Cheng J.-F."/>
            <person name="Hugenholtz P."/>
            <person name="Woyke T."/>
            <person name="Wu D."/>
            <person name="Tindall B."/>
            <person name="Pomrenke H."/>
            <person name="Brambilla E."/>
            <person name="Klenk H.-P."/>
            <person name="Eisen J.A."/>
        </authorList>
    </citation>
    <scope>NUCLEOTIDE SEQUENCE [LARGE SCALE GENOMIC DNA]</scope>
    <source>
        <strain evidence="4">ATCC BAA-1392 / DSM 18658 / VKM B-2454 / MOB10</strain>
    </source>
</reference>
<dbReference type="InterPro" id="IPR051043">
    <property type="entry name" value="Sulfatase_Mod_Factor_Kinase"/>
</dbReference>
<dbReference type="KEGG" id="saci:Sinac_5052"/>
<feature type="domain" description="Sulfatase-modifying factor enzyme-like" evidence="2">
    <location>
        <begin position="72"/>
        <end position="364"/>
    </location>
</feature>
<dbReference type="PANTHER" id="PTHR23150">
    <property type="entry name" value="SULFATASE MODIFYING FACTOR 1, 2"/>
    <property type="match status" value="1"/>
</dbReference>
<feature type="region of interest" description="Disordered" evidence="1">
    <location>
        <begin position="1"/>
        <end position="20"/>
    </location>
</feature>
<proteinExistence type="predicted"/>
<dbReference type="PANTHER" id="PTHR23150:SF19">
    <property type="entry name" value="FORMYLGLYCINE-GENERATING ENZYME"/>
    <property type="match status" value="1"/>
</dbReference>
<organism evidence="3 4">
    <name type="scientific">Singulisphaera acidiphila (strain ATCC BAA-1392 / DSM 18658 / VKM B-2454 / MOB10)</name>
    <dbReference type="NCBI Taxonomy" id="886293"/>
    <lineage>
        <taxon>Bacteria</taxon>
        <taxon>Pseudomonadati</taxon>
        <taxon>Planctomycetota</taxon>
        <taxon>Planctomycetia</taxon>
        <taxon>Isosphaerales</taxon>
        <taxon>Isosphaeraceae</taxon>
        <taxon>Singulisphaera</taxon>
    </lineage>
</organism>
<evidence type="ECO:0000313" key="3">
    <source>
        <dbReference type="EMBL" id="AGA29206.1"/>
    </source>
</evidence>
<dbReference type="GO" id="GO:0120147">
    <property type="term" value="F:formylglycine-generating oxidase activity"/>
    <property type="evidence" value="ECO:0007669"/>
    <property type="project" value="TreeGrafter"/>
</dbReference>
<dbReference type="InterPro" id="IPR042095">
    <property type="entry name" value="SUMF_sf"/>
</dbReference>
<dbReference type="STRING" id="886293.Sinac_5052"/>
<dbReference type="EMBL" id="CP003364">
    <property type="protein sequence ID" value="AGA29206.1"/>
    <property type="molecule type" value="Genomic_DNA"/>
</dbReference>
<evidence type="ECO:0000256" key="1">
    <source>
        <dbReference type="SAM" id="MobiDB-lite"/>
    </source>
</evidence>
<name>L0DKL1_SINAD</name>
<dbReference type="Pfam" id="PF03781">
    <property type="entry name" value="FGE-sulfatase"/>
    <property type="match status" value="1"/>
</dbReference>
<sequence>MSKKHPRSSPEPVKNDRSRRTSRYWGRTGLAVGLALVLIASFAVASRRGGSRLSHEQASGASRTLPPGVAPEGMVWIPAGDFAMGSDDESMSDARPVHRVSLDGFWMDRTEVTNRQFERFVRATGYTTVAEQAPDPKAFPGAPKELLVPGSLVFSPPVGRVSLEDHLAWWRYVPGANWKHPSGPDSSIQGLEDHPVVQVCFDDALAYAKWAGKRLPTEAEWEYAARGGLDGKRYCWGDDLKPGGKWQVNNWQGLFPNENMKEDGFDGTAPTGSFAVNGYGLSDMAGNVWEWCADWYQPNYDPSQARNPQGPDSSHDPAEPGIPKRVQRGGSFLCSDLYCVRYLPGARGKGATDSGASHVGFRCVLTPKAKP</sequence>
<dbReference type="Proteomes" id="UP000010798">
    <property type="component" value="Chromosome"/>
</dbReference>
<dbReference type="eggNOG" id="COG1262">
    <property type="taxonomic scope" value="Bacteria"/>
</dbReference>
<feature type="compositionally biased region" description="Polar residues" evidence="1">
    <location>
        <begin position="300"/>
        <end position="312"/>
    </location>
</feature>
<keyword evidence="4" id="KW-1185">Reference proteome</keyword>